<evidence type="ECO:0000313" key="4">
    <source>
        <dbReference type="Proteomes" id="UP000279994"/>
    </source>
</evidence>
<dbReference type="OrthoDB" id="3788830at2"/>
<sequence>MPDQTPDPIRQLERFTTDDLVSAPLHPAQVRRLGDRRRTRRHAALVAASVVAVLAAVTPVALLGRPKAGEAPAPAVTTSARPSPAPSPPTVITYPGPGLQVTNAADAHKLTGTSAAFRSFIAGQAVKAATDGTSCPDAAHGITVQKYSAAGYALGAVNACGGYVALWVETGGTWQEGMGTQDVWNCTTLDYLAVPRDFAGDCAAEAGSFGPNGTGTLQLGMSKAEVVAAGERVGSVYAGTACAAMSGPRPSAASNGIDGLVHRTFGLVQINAHPDDITPERISLGSTYAEAKAAYPALHREGDSWVVPLRGHAQYRMEFSGLGPQDTVTLLILDSTKAACW</sequence>
<feature type="compositionally biased region" description="Low complexity" evidence="1">
    <location>
        <begin position="71"/>
        <end position="82"/>
    </location>
</feature>
<comment type="caution">
    <text evidence="3">The sequence shown here is derived from an EMBL/GenBank/DDBJ whole genome shotgun (WGS) entry which is preliminary data.</text>
</comment>
<keyword evidence="2" id="KW-1133">Transmembrane helix</keyword>
<reference evidence="3 4" key="1">
    <citation type="submission" date="2018-11" db="EMBL/GenBank/DDBJ databases">
        <authorList>
            <person name="Li F."/>
        </authorList>
    </citation>
    <scope>NUCLEOTIDE SEQUENCE [LARGE SCALE GENOMIC DNA]</scope>
    <source>
        <strain evidence="3 4">Gsoil 818</strain>
    </source>
</reference>
<keyword evidence="4" id="KW-1185">Reference proteome</keyword>
<gene>
    <name evidence="3" type="ORF">EFL26_14300</name>
</gene>
<dbReference type="EMBL" id="RJSF01000040">
    <property type="protein sequence ID" value="RNM14099.1"/>
    <property type="molecule type" value="Genomic_DNA"/>
</dbReference>
<evidence type="ECO:0000256" key="2">
    <source>
        <dbReference type="SAM" id="Phobius"/>
    </source>
</evidence>
<proteinExistence type="predicted"/>
<accession>A0A3N0GNU9</accession>
<dbReference type="RefSeq" id="WP_123223506.1">
    <property type="nucleotide sequence ID" value="NZ_RJSF01000040.1"/>
</dbReference>
<name>A0A3N0GNU9_9ACTN</name>
<evidence type="ECO:0000313" key="3">
    <source>
        <dbReference type="EMBL" id="RNM14099.1"/>
    </source>
</evidence>
<feature type="region of interest" description="Disordered" evidence="1">
    <location>
        <begin position="67"/>
        <end position="90"/>
    </location>
</feature>
<keyword evidence="2" id="KW-0472">Membrane</keyword>
<dbReference type="Proteomes" id="UP000279994">
    <property type="component" value="Unassembled WGS sequence"/>
</dbReference>
<organism evidence="3 4">
    <name type="scientific">Nocardioides pocheonensis</name>
    <dbReference type="NCBI Taxonomy" id="661485"/>
    <lineage>
        <taxon>Bacteria</taxon>
        <taxon>Bacillati</taxon>
        <taxon>Actinomycetota</taxon>
        <taxon>Actinomycetes</taxon>
        <taxon>Propionibacteriales</taxon>
        <taxon>Nocardioidaceae</taxon>
        <taxon>Nocardioides</taxon>
    </lineage>
</organism>
<dbReference type="AlphaFoldDB" id="A0A3N0GNU9"/>
<keyword evidence="2" id="KW-0812">Transmembrane</keyword>
<feature type="transmembrane region" description="Helical" evidence="2">
    <location>
        <begin position="42"/>
        <end position="64"/>
    </location>
</feature>
<protein>
    <submittedName>
        <fullName evidence="3">Uncharacterized protein</fullName>
    </submittedName>
</protein>
<evidence type="ECO:0000256" key="1">
    <source>
        <dbReference type="SAM" id="MobiDB-lite"/>
    </source>
</evidence>